<dbReference type="Proteomes" id="UP000226431">
    <property type="component" value="Unassembled WGS sequence"/>
</dbReference>
<reference evidence="2 3" key="1">
    <citation type="submission" date="2017-06" db="EMBL/GenBank/DDBJ databases">
        <title>Ant-infecting Ophiocordyceps genomes reveal a high diversity of potential behavioral manipulation genes and a possible major role for enterotoxins.</title>
        <authorList>
            <person name="De Bekker C."/>
            <person name="Evans H.C."/>
            <person name="Brachmann A."/>
            <person name="Hughes D.P."/>
        </authorList>
    </citation>
    <scope>NUCLEOTIDE SEQUENCE [LARGE SCALE GENOMIC DNA]</scope>
    <source>
        <strain evidence="2 3">Map16</strain>
    </source>
</reference>
<dbReference type="AlphaFoldDB" id="A0A2C5Z3C5"/>
<evidence type="ECO:0000313" key="2">
    <source>
        <dbReference type="EMBL" id="PHH74496.1"/>
    </source>
</evidence>
<comment type="caution">
    <text evidence="2">The sequence shown here is derived from an EMBL/GenBank/DDBJ whole genome shotgun (WGS) entry which is preliminary data.</text>
</comment>
<organism evidence="2 3">
    <name type="scientific">Ophiocordyceps camponoti-rufipedis</name>
    <dbReference type="NCBI Taxonomy" id="2004952"/>
    <lineage>
        <taxon>Eukaryota</taxon>
        <taxon>Fungi</taxon>
        <taxon>Dikarya</taxon>
        <taxon>Ascomycota</taxon>
        <taxon>Pezizomycotina</taxon>
        <taxon>Sordariomycetes</taxon>
        <taxon>Hypocreomycetidae</taxon>
        <taxon>Hypocreales</taxon>
        <taxon>Ophiocordycipitaceae</taxon>
        <taxon>Ophiocordyceps</taxon>
    </lineage>
</organism>
<proteinExistence type="predicted"/>
<accession>A0A2C5Z3C5</accession>
<protein>
    <recommendedName>
        <fullName evidence="4">Septin-type G domain-containing protein</fullName>
    </recommendedName>
</protein>
<dbReference type="SUPFAM" id="SSF52540">
    <property type="entry name" value="P-loop containing nucleoside triphosphate hydrolases"/>
    <property type="match status" value="1"/>
</dbReference>
<name>A0A2C5Z3C5_9HYPO</name>
<feature type="region of interest" description="Disordered" evidence="1">
    <location>
        <begin position="40"/>
        <end position="63"/>
    </location>
</feature>
<evidence type="ECO:0008006" key="4">
    <source>
        <dbReference type="Google" id="ProtNLM"/>
    </source>
</evidence>
<evidence type="ECO:0000256" key="1">
    <source>
        <dbReference type="SAM" id="MobiDB-lite"/>
    </source>
</evidence>
<evidence type="ECO:0000313" key="3">
    <source>
        <dbReference type="Proteomes" id="UP000226431"/>
    </source>
</evidence>
<dbReference type="OrthoDB" id="4925351at2759"/>
<gene>
    <name evidence="2" type="ORF">CDD80_3047</name>
</gene>
<feature type="compositionally biased region" description="Basic and acidic residues" evidence="1">
    <location>
        <begin position="44"/>
        <end position="59"/>
    </location>
</feature>
<keyword evidence="3" id="KW-1185">Reference proteome</keyword>
<dbReference type="STRING" id="2004952.A0A2C5Z3C5"/>
<dbReference type="Gene3D" id="3.40.50.300">
    <property type="entry name" value="P-loop containing nucleotide triphosphate hydrolases"/>
    <property type="match status" value="1"/>
</dbReference>
<dbReference type="InterPro" id="IPR027417">
    <property type="entry name" value="P-loop_NTPase"/>
</dbReference>
<dbReference type="EMBL" id="NJES01000270">
    <property type="protein sequence ID" value="PHH74496.1"/>
    <property type="molecule type" value="Genomic_DNA"/>
</dbReference>
<sequence length="298" mass="31702">MRPVSISTDSDASRPDALPSLAPLVPISCFITTEANLDSSAARPDLDHPLSKGRLHDNSPVDELTINRRRTVSQTSSDMACGTPPVPVPAGAISSQSVASGLSSLDTSPISSASGCSPKAATFPDDPHVSMAGSSLHQLVMPSLTVPRRRSFTDVGSSLGHLKLLVSGPAGIGKTSLIRTLGQNCQHIVYLDPVMSNATDTITEIYGSTRLHPWWRAETEETSRATKRRKFLPDELLDNNICFADCPSTSDRVTGYVESQLLPLCQKPIGDTDLSHLLSSGAVSIVHAVLYMMPSTGE</sequence>